<dbReference type="RefSeq" id="WP_119932146.1">
    <property type="nucleotide sequence ID" value="NZ_JAAVUN010000001.1"/>
</dbReference>
<dbReference type="PANTHER" id="PTHR30157">
    <property type="entry name" value="FERRIC REDUCTASE, NADPH-DEPENDENT"/>
    <property type="match status" value="1"/>
</dbReference>
<proteinExistence type="predicted"/>
<dbReference type="InterPro" id="IPR007037">
    <property type="entry name" value="SIP_rossman_dom"/>
</dbReference>
<feature type="domain" description="Siderophore-interacting FAD-binding" evidence="2">
    <location>
        <begin position="18"/>
        <end position="148"/>
    </location>
</feature>
<dbReference type="EMBL" id="JAAVUN010000001">
    <property type="protein sequence ID" value="NKE08506.1"/>
    <property type="molecule type" value="Genomic_DNA"/>
</dbReference>
<name>A0A846U424_9MICC</name>
<reference evidence="3 4" key="1">
    <citation type="submission" date="2020-02" db="EMBL/GenBank/DDBJ databases">
        <authorList>
            <person name="Sun Q."/>
        </authorList>
    </citation>
    <scope>NUCLEOTIDE SEQUENCE [LARGE SCALE GENOMIC DNA]</scope>
    <source>
        <strain evidence="3 4">YIM 13062</strain>
    </source>
</reference>
<feature type="domain" description="SIP-like Rossmann fold" evidence="1">
    <location>
        <begin position="162"/>
        <end position="319"/>
    </location>
</feature>
<dbReference type="SUPFAM" id="SSF63380">
    <property type="entry name" value="Riboflavin synthase domain-like"/>
    <property type="match status" value="1"/>
</dbReference>
<organism evidence="3 4">
    <name type="scientific">Kocuria subflava</name>
    <dbReference type="NCBI Taxonomy" id="1736139"/>
    <lineage>
        <taxon>Bacteria</taxon>
        <taxon>Bacillati</taxon>
        <taxon>Actinomycetota</taxon>
        <taxon>Actinomycetes</taxon>
        <taxon>Micrococcales</taxon>
        <taxon>Micrococcaceae</taxon>
        <taxon>Kocuria</taxon>
    </lineage>
</organism>
<gene>
    <name evidence="3" type="ORF">GTW58_00805</name>
</gene>
<keyword evidence="4" id="KW-1185">Reference proteome</keyword>
<comment type="caution">
    <text evidence="3">The sequence shown here is derived from an EMBL/GenBank/DDBJ whole genome shotgun (WGS) entry which is preliminary data.</text>
</comment>
<protein>
    <submittedName>
        <fullName evidence="3">Siderophore-interacting protein</fullName>
    </submittedName>
</protein>
<sequence length="323" mass="35131">MTQTTASGPTVICAQVTVTGVHQLSPTFRRITVAGPELAEFSTNVVGTGERITCRDAYIKLLVAPEDAEPSRPELTMGYRAWFAQPQEQRGYLRTYTVRCAEWVAWGQTHVPELTLDFVLHAEDHGPGGTWALNAEVGQTAFILGPGQDEPAWASWGPGRARRIVAVGDETAAPALLSIIEELQENTTAQRVDVIVEVPTRADLPDVVVPPETTVHTLARSDSGAHGTGSVRELAHVLELPTFCVADVLAGRRPERVTGSVPTVDPEQMWEVADPEAERDTYVFLAGEAASVKAWRRLCVDAAGIPKENVSFMGYWRRGHAES</sequence>
<dbReference type="Gene3D" id="3.40.50.80">
    <property type="entry name" value="Nucleotide-binding domain of ferredoxin-NADP reductase (FNR) module"/>
    <property type="match status" value="1"/>
</dbReference>
<dbReference type="AlphaFoldDB" id="A0A846U424"/>
<evidence type="ECO:0000259" key="2">
    <source>
        <dbReference type="Pfam" id="PF08021"/>
    </source>
</evidence>
<dbReference type="Pfam" id="PF08021">
    <property type="entry name" value="FAD_binding_9"/>
    <property type="match status" value="1"/>
</dbReference>
<dbReference type="InterPro" id="IPR013113">
    <property type="entry name" value="SIP_FAD-bd"/>
</dbReference>
<accession>A0A846U424</accession>
<dbReference type="InterPro" id="IPR039374">
    <property type="entry name" value="SIP_fam"/>
</dbReference>
<dbReference type="Pfam" id="PF04954">
    <property type="entry name" value="SIP"/>
    <property type="match status" value="1"/>
</dbReference>
<evidence type="ECO:0000313" key="4">
    <source>
        <dbReference type="Proteomes" id="UP000521379"/>
    </source>
</evidence>
<dbReference type="Proteomes" id="UP000521379">
    <property type="component" value="Unassembled WGS sequence"/>
</dbReference>
<dbReference type="InterPro" id="IPR039261">
    <property type="entry name" value="FNR_nucleotide-bd"/>
</dbReference>
<dbReference type="PANTHER" id="PTHR30157:SF0">
    <property type="entry name" value="NADPH-DEPENDENT FERRIC-CHELATE REDUCTASE"/>
    <property type="match status" value="1"/>
</dbReference>
<evidence type="ECO:0000313" key="3">
    <source>
        <dbReference type="EMBL" id="NKE08506.1"/>
    </source>
</evidence>
<evidence type="ECO:0000259" key="1">
    <source>
        <dbReference type="Pfam" id="PF04954"/>
    </source>
</evidence>
<dbReference type="InterPro" id="IPR017938">
    <property type="entry name" value="Riboflavin_synthase-like_b-brl"/>
</dbReference>
<dbReference type="CDD" id="cd06193">
    <property type="entry name" value="siderophore_interacting"/>
    <property type="match status" value="1"/>
</dbReference>
<dbReference type="Gene3D" id="2.40.30.10">
    <property type="entry name" value="Translation factors"/>
    <property type="match status" value="1"/>
</dbReference>